<feature type="domain" description="DRTGG" evidence="1">
    <location>
        <begin position="6"/>
        <end position="100"/>
    </location>
</feature>
<evidence type="ECO:0000313" key="2">
    <source>
        <dbReference type="EMBL" id="HIW94537.1"/>
    </source>
</evidence>
<dbReference type="Gene3D" id="3.40.1390.20">
    <property type="entry name" value="HprK N-terminal domain-like"/>
    <property type="match status" value="1"/>
</dbReference>
<protein>
    <recommendedName>
        <fullName evidence="1">DRTGG domain-containing protein</fullName>
    </recommendedName>
</protein>
<proteinExistence type="predicted"/>
<dbReference type="Proteomes" id="UP000824192">
    <property type="component" value="Unassembled WGS sequence"/>
</dbReference>
<dbReference type="AlphaFoldDB" id="A0A9D1RXJ1"/>
<dbReference type="EMBL" id="DXGA01000179">
    <property type="protein sequence ID" value="HIW94537.1"/>
    <property type="molecule type" value="Genomic_DNA"/>
</dbReference>
<organism evidence="2 3">
    <name type="scientific">Candidatus Flavonifractor merdipullorum</name>
    <dbReference type="NCBI Taxonomy" id="2838590"/>
    <lineage>
        <taxon>Bacteria</taxon>
        <taxon>Bacillati</taxon>
        <taxon>Bacillota</taxon>
        <taxon>Clostridia</taxon>
        <taxon>Eubacteriales</taxon>
        <taxon>Oscillospiraceae</taxon>
        <taxon>Flavonifractor</taxon>
    </lineage>
</organism>
<dbReference type="SUPFAM" id="SSF75138">
    <property type="entry name" value="HprK N-terminal domain-like"/>
    <property type="match status" value="1"/>
</dbReference>
<name>A0A9D1RXJ1_9FIRM</name>
<evidence type="ECO:0000313" key="3">
    <source>
        <dbReference type="Proteomes" id="UP000824192"/>
    </source>
</evidence>
<evidence type="ECO:0000259" key="1">
    <source>
        <dbReference type="Pfam" id="PF07085"/>
    </source>
</evidence>
<dbReference type="Pfam" id="PF07085">
    <property type="entry name" value="DRTGG"/>
    <property type="match status" value="1"/>
</dbReference>
<accession>A0A9D1RXJ1</accession>
<reference evidence="2" key="2">
    <citation type="submission" date="2021-04" db="EMBL/GenBank/DDBJ databases">
        <authorList>
            <person name="Gilroy R."/>
        </authorList>
    </citation>
    <scope>NUCLEOTIDE SEQUENCE</scope>
    <source>
        <strain evidence="2">ChiGjej6B6-1540</strain>
    </source>
</reference>
<reference evidence="2" key="1">
    <citation type="journal article" date="2021" name="PeerJ">
        <title>Extensive microbial diversity within the chicken gut microbiome revealed by metagenomics and culture.</title>
        <authorList>
            <person name="Gilroy R."/>
            <person name="Ravi A."/>
            <person name="Getino M."/>
            <person name="Pursley I."/>
            <person name="Horton D.L."/>
            <person name="Alikhan N.F."/>
            <person name="Baker D."/>
            <person name="Gharbi K."/>
            <person name="Hall N."/>
            <person name="Watson M."/>
            <person name="Adriaenssens E.M."/>
            <person name="Foster-Nyarko E."/>
            <person name="Jarju S."/>
            <person name="Secka A."/>
            <person name="Antonio M."/>
            <person name="Oren A."/>
            <person name="Chaudhuri R.R."/>
            <person name="La Ragione R."/>
            <person name="Hildebrand F."/>
            <person name="Pallen M.J."/>
        </authorList>
    </citation>
    <scope>NUCLEOTIDE SEQUENCE</scope>
    <source>
        <strain evidence="2">ChiGjej6B6-1540</strain>
    </source>
</reference>
<gene>
    <name evidence="2" type="ORF">H9868_08390</name>
</gene>
<comment type="caution">
    <text evidence="2">The sequence shown here is derived from an EMBL/GenBank/DDBJ whole genome shotgun (WGS) entry which is preliminary data.</text>
</comment>
<sequence>MRLSQVKEILHATVLCGEDRLEDEIRSVCGSDFLSDVLAYVHEENLLLTGMVNPQVVRTAEMTDIKCIVFVRGKRPGEDILKLARDRGMVIMTTGERMYSACGLLYTHGLPGS</sequence>
<dbReference type="InterPro" id="IPR028979">
    <property type="entry name" value="Ser_kin/Pase_Hpr-like_N_sf"/>
</dbReference>
<dbReference type="InterPro" id="IPR010766">
    <property type="entry name" value="DRTGG"/>
</dbReference>